<dbReference type="InterPro" id="IPR001387">
    <property type="entry name" value="Cro/C1-type_HTH"/>
</dbReference>
<name>A0A840NT25_9ACTN</name>
<feature type="compositionally biased region" description="Basic and acidic residues" evidence="2">
    <location>
        <begin position="41"/>
        <end position="53"/>
    </location>
</feature>
<dbReference type="GO" id="GO:0003700">
    <property type="term" value="F:DNA-binding transcription factor activity"/>
    <property type="evidence" value="ECO:0007669"/>
    <property type="project" value="TreeGrafter"/>
</dbReference>
<proteinExistence type="predicted"/>
<sequence length="265" mass="27707">MRAGDARAEGVRVENARVGDAQAEGVRAEDARAGDAQAEGVRVEDVRGSDVRAGRGRRAGGGRQGRGEGGRQGRGEGSGERARSGAPLDVIAASLRRERERAGLSLTELARRAEISKSTLSQLESGTGNPSVETLWALGVALNVPFGRLVQPPAPAVQVIRRGEGPAVASERADYIATLLASCPPHARRDIYLISAEPGTARESDPHMPGVVEHVVICSGRARLGIAEDPVELGPGDYIAYPGDVAHVFEALEPGTLAVLVSEHV</sequence>
<dbReference type="PROSITE" id="PS50943">
    <property type="entry name" value="HTH_CROC1"/>
    <property type="match status" value="1"/>
</dbReference>
<reference evidence="4 5" key="1">
    <citation type="submission" date="2020-08" db="EMBL/GenBank/DDBJ databases">
        <title>Genomic Encyclopedia of Type Strains, Phase IV (KMG-IV): sequencing the most valuable type-strain genomes for metagenomic binning, comparative biology and taxonomic classification.</title>
        <authorList>
            <person name="Goeker M."/>
        </authorList>
    </citation>
    <scope>NUCLEOTIDE SEQUENCE [LARGE SCALE GENOMIC DNA]</scope>
    <source>
        <strain evidence="4 5">DSM 45615</strain>
    </source>
</reference>
<feature type="compositionally biased region" description="Basic and acidic residues" evidence="2">
    <location>
        <begin position="1"/>
        <end position="17"/>
    </location>
</feature>
<dbReference type="GO" id="GO:0003677">
    <property type="term" value="F:DNA binding"/>
    <property type="evidence" value="ECO:0007669"/>
    <property type="project" value="UniProtKB-KW"/>
</dbReference>
<dbReference type="CDD" id="cd02209">
    <property type="entry name" value="cupin_XRE_C"/>
    <property type="match status" value="1"/>
</dbReference>
<dbReference type="SUPFAM" id="SSF47413">
    <property type="entry name" value="lambda repressor-like DNA-binding domains"/>
    <property type="match status" value="1"/>
</dbReference>
<dbReference type="AlphaFoldDB" id="A0A840NT25"/>
<dbReference type="InterPro" id="IPR014710">
    <property type="entry name" value="RmlC-like_jellyroll"/>
</dbReference>
<evidence type="ECO:0000256" key="1">
    <source>
        <dbReference type="ARBA" id="ARBA00023125"/>
    </source>
</evidence>
<dbReference type="PANTHER" id="PTHR46797:SF1">
    <property type="entry name" value="METHYLPHOSPHONATE SYNTHASE"/>
    <property type="match status" value="1"/>
</dbReference>
<keyword evidence="5" id="KW-1185">Reference proteome</keyword>
<dbReference type="Gene3D" id="1.10.260.40">
    <property type="entry name" value="lambda repressor-like DNA-binding domains"/>
    <property type="match status" value="1"/>
</dbReference>
<comment type="caution">
    <text evidence="4">The sequence shown here is derived from an EMBL/GenBank/DDBJ whole genome shotgun (WGS) entry which is preliminary data.</text>
</comment>
<evidence type="ECO:0000259" key="3">
    <source>
        <dbReference type="PROSITE" id="PS50943"/>
    </source>
</evidence>
<dbReference type="RefSeq" id="WP_312924088.1">
    <property type="nucleotide sequence ID" value="NZ_JACHGN010000003.1"/>
</dbReference>
<evidence type="ECO:0000313" key="5">
    <source>
        <dbReference type="Proteomes" id="UP000578449"/>
    </source>
</evidence>
<dbReference type="PANTHER" id="PTHR46797">
    <property type="entry name" value="HTH-TYPE TRANSCRIPTIONAL REGULATOR"/>
    <property type="match status" value="1"/>
</dbReference>
<dbReference type="EMBL" id="JACHGN010000003">
    <property type="protein sequence ID" value="MBB5131854.1"/>
    <property type="molecule type" value="Genomic_DNA"/>
</dbReference>
<dbReference type="InterPro" id="IPR010982">
    <property type="entry name" value="Lambda_DNA-bd_dom_sf"/>
</dbReference>
<feature type="compositionally biased region" description="Basic and acidic residues" evidence="2">
    <location>
        <begin position="65"/>
        <end position="83"/>
    </location>
</feature>
<dbReference type="InterPro" id="IPR011051">
    <property type="entry name" value="RmlC_Cupin_sf"/>
</dbReference>
<dbReference type="Pfam" id="PF01381">
    <property type="entry name" value="HTH_3"/>
    <property type="match status" value="1"/>
</dbReference>
<gene>
    <name evidence="4" type="ORF">HNP84_001567</name>
</gene>
<dbReference type="InterPro" id="IPR050807">
    <property type="entry name" value="TransReg_Diox_bact_type"/>
</dbReference>
<evidence type="ECO:0000256" key="2">
    <source>
        <dbReference type="SAM" id="MobiDB-lite"/>
    </source>
</evidence>
<keyword evidence="1" id="KW-0238">DNA-binding</keyword>
<dbReference type="CDD" id="cd00093">
    <property type="entry name" value="HTH_XRE"/>
    <property type="match status" value="1"/>
</dbReference>
<dbReference type="Gene3D" id="2.60.120.10">
    <property type="entry name" value="Jelly Rolls"/>
    <property type="match status" value="1"/>
</dbReference>
<feature type="domain" description="HTH cro/C1-type" evidence="3">
    <location>
        <begin position="95"/>
        <end position="149"/>
    </location>
</feature>
<dbReference type="SMART" id="SM00530">
    <property type="entry name" value="HTH_XRE"/>
    <property type="match status" value="1"/>
</dbReference>
<protein>
    <submittedName>
        <fullName evidence="4">Transcriptional regulator with XRE-family HTH domain</fullName>
    </submittedName>
</protein>
<evidence type="ECO:0000313" key="4">
    <source>
        <dbReference type="EMBL" id="MBB5131854.1"/>
    </source>
</evidence>
<dbReference type="SUPFAM" id="SSF51182">
    <property type="entry name" value="RmlC-like cupins"/>
    <property type="match status" value="1"/>
</dbReference>
<dbReference type="GO" id="GO:0005829">
    <property type="term" value="C:cytosol"/>
    <property type="evidence" value="ECO:0007669"/>
    <property type="project" value="TreeGrafter"/>
</dbReference>
<organism evidence="4 5">
    <name type="scientific">Thermocatellispora tengchongensis</name>
    <dbReference type="NCBI Taxonomy" id="1073253"/>
    <lineage>
        <taxon>Bacteria</taxon>
        <taxon>Bacillati</taxon>
        <taxon>Actinomycetota</taxon>
        <taxon>Actinomycetes</taxon>
        <taxon>Streptosporangiales</taxon>
        <taxon>Streptosporangiaceae</taxon>
        <taxon>Thermocatellispora</taxon>
    </lineage>
</organism>
<feature type="region of interest" description="Disordered" evidence="2">
    <location>
        <begin position="1"/>
        <end position="88"/>
    </location>
</feature>
<dbReference type="Proteomes" id="UP000578449">
    <property type="component" value="Unassembled WGS sequence"/>
</dbReference>
<accession>A0A840NT25</accession>